<dbReference type="Proteomes" id="UP000606720">
    <property type="component" value="Unassembled WGS sequence"/>
</dbReference>
<sequence>MKNHESVDRIIQVNDINIGNHIARMRKSMNIKQTDMVARLQINGIDISIYSYNRIEKGTQNPTVSFLFACCHILECDMNTIFDFNAIM</sequence>
<protein>
    <submittedName>
        <fullName evidence="2">Helix-turn-helix transcriptional regulator</fullName>
    </submittedName>
</protein>
<reference evidence="2" key="1">
    <citation type="submission" date="2020-08" db="EMBL/GenBank/DDBJ databases">
        <title>Genome public.</title>
        <authorList>
            <person name="Liu C."/>
            <person name="Sun Q."/>
        </authorList>
    </citation>
    <scope>NUCLEOTIDE SEQUENCE</scope>
    <source>
        <strain evidence="2">BX1005</strain>
    </source>
</reference>
<evidence type="ECO:0000259" key="1">
    <source>
        <dbReference type="PROSITE" id="PS50943"/>
    </source>
</evidence>
<dbReference type="InterPro" id="IPR001387">
    <property type="entry name" value="Cro/C1-type_HTH"/>
</dbReference>
<dbReference type="CDD" id="cd00093">
    <property type="entry name" value="HTH_XRE"/>
    <property type="match status" value="1"/>
</dbReference>
<dbReference type="AlphaFoldDB" id="A0A923LQM2"/>
<accession>A0A923LQM2</accession>
<dbReference type="PROSITE" id="PS50943">
    <property type="entry name" value="HTH_CROC1"/>
    <property type="match status" value="1"/>
</dbReference>
<dbReference type="InterPro" id="IPR010982">
    <property type="entry name" value="Lambda_DNA-bd_dom_sf"/>
</dbReference>
<evidence type="ECO:0000313" key="3">
    <source>
        <dbReference type="Proteomes" id="UP000606720"/>
    </source>
</evidence>
<dbReference type="SUPFAM" id="SSF47413">
    <property type="entry name" value="lambda repressor-like DNA-binding domains"/>
    <property type="match status" value="1"/>
</dbReference>
<feature type="domain" description="HTH cro/C1-type" evidence="1">
    <location>
        <begin position="22"/>
        <end position="81"/>
    </location>
</feature>
<organism evidence="2 3">
    <name type="scientific">Roseburia zhanii</name>
    <dbReference type="NCBI Taxonomy" id="2763064"/>
    <lineage>
        <taxon>Bacteria</taxon>
        <taxon>Bacillati</taxon>
        <taxon>Bacillota</taxon>
        <taxon>Clostridia</taxon>
        <taxon>Lachnospirales</taxon>
        <taxon>Lachnospiraceae</taxon>
        <taxon>Roseburia</taxon>
    </lineage>
</organism>
<gene>
    <name evidence="2" type="ORF">H8S17_09680</name>
</gene>
<dbReference type="Gene3D" id="1.10.260.40">
    <property type="entry name" value="lambda repressor-like DNA-binding domains"/>
    <property type="match status" value="1"/>
</dbReference>
<dbReference type="RefSeq" id="WP_178051776.1">
    <property type="nucleotide sequence ID" value="NZ_JACOPH010000007.1"/>
</dbReference>
<dbReference type="EMBL" id="JACOPH010000007">
    <property type="protein sequence ID" value="MBC5714476.1"/>
    <property type="molecule type" value="Genomic_DNA"/>
</dbReference>
<comment type="caution">
    <text evidence="2">The sequence shown here is derived from an EMBL/GenBank/DDBJ whole genome shotgun (WGS) entry which is preliminary data.</text>
</comment>
<dbReference type="GO" id="GO:0003677">
    <property type="term" value="F:DNA binding"/>
    <property type="evidence" value="ECO:0007669"/>
    <property type="project" value="InterPro"/>
</dbReference>
<name>A0A923LQM2_9FIRM</name>
<keyword evidence="3" id="KW-1185">Reference proteome</keyword>
<proteinExistence type="predicted"/>
<evidence type="ECO:0000313" key="2">
    <source>
        <dbReference type="EMBL" id="MBC5714476.1"/>
    </source>
</evidence>